<dbReference type="KEGG" id="zmk:HG535_0H00340"/>
<evidence type="ECO:0008006" key="4">
    <source>
        <dbReference type="Google" id="ProtNLM"/>
    </source>
</evidence>
<reference evidence="2 3" key="1">
    <citation type="submission" date="2020-07" db="EMBL/GenBank/DDBJ databases">
        <title>The yeast mating-type switching endonuclease HO is a domesticated member of an unorthodox homing genetic element family.</title>
        <authorList>
            <person name="Coughlan A.Y."/>
            <person name="Lombardi L."/>
            <person name="Braun-Galleani S."/>
            <person name="Martos A.R."/>
            <person name="Galeote V."/>
            <person name="Bigey F."/>
            <person name="Dequin S."/>
            <person name="Byrne K.P."/>
            <person name="Wolfe K.H."/>
        </authorList>
    </citation>
    <scope>NUCLEOTIDE SEQUENCE [LARGE SCALE GENOMIC DNA]</scope>
    <source>
        <strain evidence="2 3">NRRL Y-6702</strain>
    </source>
</reference>
<organism evidence="2 3">
    <name type="scientific">Zygotorulaspora mrakii</name>
    <name type="common">Zygosaccharomyces mrakii</name>
    <dbReference type="NCBI Taxonomy" id="42260"/>
    <lineage>
        <taxon>Eukaryota</taxon>
        <taxon>Fungi</taxon>
        <taxon>Dikarya</taxon>
        <taxon>Ascomycota</taxon>
        <taxon>Saccharomycotina</taxon>
        <taxon>Saccharomycetes</taxon>
        <taxon>Saccharomycetales</taxon>
        <taxon>Saccharomycetaceae</taxon>
        <taxon>Zygotorulaspora</taxon>
    </lineage>
</organism>
<keyword evidence="3" id="KW-1185">Reference proteome</keyword>
<feature type="region of interest" description="Disordered" evidence="1">
    <location>
        <begin position="176"/>
        <end position="197"/>
    </location>
</feature>
<evidence type="ECO:0000313" key="2">
    <source>
        <dbReference type="EMBL" id="QLG74709.1"/>
    </source>
</evidence>
<dbReference type="RefSeq" id="XP_037146434.1">
    <property type="nucleotide sequence ID" value="XM_037290539.1"/>
</dbReference>
<feature type="compositionally biased region" description="Polar residues" evidence="1">
    <location>
        <begin position="181"/>
        <end position="191"/>
    </location>
</feature>
<dbReference type="EMBL" id="CP058611">
    <property type="protein sequence ID" value="QLG74709.1"/>
    <property type="molecule type" value="Genomic_DNA"/>
</dbReference>
<dbReference type="Proteomes" id="UP000509704">
    <property type="component" value="Chromosome 8"/>
</dbReference>
<sequence>MMLVRLKKVGLQLIQRSYSVKSAARVPKKSGRTQFDKSMLKPALVVIIFGSMLSHVSNQQKRHAELERRYGLKMEILNDLIGRAKNGDIDFEVDRELKLVNKLFSRHSDFKDFNLEEEADDARGTYDSQTYSKQDILESLNRSTGTQEPESLDDFLKSIIEEADDNLLIERDQNVRKQGQPHHTTLKSSSEGIVEDKQILRREAERESELEDYKPSTEVHLIVENPGELYKAAEETKVTKFL</sequence>
<proteinExistence type="predicted"/>
<protein>
    <recommendedName>
        <fullName evidence="4">Inner membrane assembly complex subunit 22</fullName>
    </recommendedName>
</protein>
<evidence type="ECO:0000256" key="1">
    <source>
        <dbReference type="SAM" id="MobiDB-lite"/>
    </source>
</evidence>
<accession>A0A7H9B9N1</accession>
<evidence type="ECO:0000313" key="3">
    <source>
        <dbReference type="Proteomes" id="UP000509704"/>
    </source>
</evidence>
<dbReference type="OrthoDB" id="2253354at2759"/>
<dbReference type="AlphaFoldDB" id="A0A7H9B9N1"/>
<dbReference type="GeneID" id="59238511"/>
<gene>
    <name evidence="2" type="ORF">HG535_0H00340</name>
</gene>
<name>A0A7H9B9N1_ZYGMR</name>